<protein>
    <recommendedName>
        <fullName evidence="1">Tryptophan synthase beta chain-like PALP domain-containing protein</fullName>
    </recommendedName>
</protein>
<evidence type="ECO:0000313" key="2">
    <source>
        <dbReference type="EMBL" id="SVA71561.1"/>
    </source>
</evidence>
<gene>
    <name evidence="2" type="ORF">METZ01_LOCUS124415</name>
</gene>
<dbReference type="InterPro" id="IPR001926">
    <property type="entry name" value="TrpB-like_PALP"/>
</dbReference>
<dbReference type="Gene3D" id="3.40.50.1100">
    <property type="match status" value="2"/>
</dbReference>
<reference evidence="2" key="1">
    <citation type="submission" date="2018-05" db="EMBL/GenBank/DDBJ databases">
        <authorList>
            <person name="Lanie J.A."/>
            <person name="Ng W.-L."/>
            <person name="Kazmierczak K.M."/>
            <person name="Andrzejewski T.M."/>
            <person name="Davidsen T.M."/>
            <person name="Wayne K.J."/>
            <person name="Tettelin H."/>
            <person name="Glass J.I."/>
            <person name="Rusch D."/>
            <person name="Podicherti R."/>
            <person name="Tsui H.-C.T."/>
            <person name="Winkler M.E."/>
        </authorList>
    </citation>
    <scope>NUCLEOTIDE SEQUENCE</scope>
</reference>
<dbReference type="EMBL" id="UINC01017304">
    <property type="protein sequence ID" value="SVA71561.1"/>
    <property type="molecule type" value="Genomic_DNA"/>
</dbReference>
<organism evidence="2">
    <name type="scientific">marine metagenome</name>
    <dbReference type="NCBI Taxonomy" id="408172"/>
    <lineage>
        <taxon>unclassified sequences</taxon>
        <taxon>metagenomes</taxon>
        <taxon>ecological metagenomes</taxon>
    </lineage>
</organism>
<proteinExistence type="predicted"/>
<evidence type="ECO:0000259" key="1">
    <source>
        <dbReference type="Pfam" id="PF00291"/>
    </source>
</evidence>
<dbReference type="CDD" id="cd01561">
    <property type="entry name" value="CBS_like"/>
    <property type="match status" value="1"/>
</dbReference>
<dbReference type="PANTHER" id="PTHR10314">
    <property type="entry name" value="CYSTATHIONINE BETA-SYNTHASE"/>
    <property type="match status" value="1"/>
</dbReference>
<name>A0A381Y4H7_9ZZZZ</name>
<dbReference type="Pfam" id="PF00291">
    <property type="entry name" value="PALP"/>
    <property type="match status" value="1"/>
</dbReference>
<accession>A0A381Y4H7</accession>
<dbReference type="InterPro" id="IPR036052">
    <property type="entry name" value="TrpB-like_PALP_sf"/>
</dbReference>
<dbReference type="InterPro" id="IPR050214">
    <property type="entry name" value="Cys_Synth/Cystath_Beta-Synth"/>
</dbReference>
<feature type="domain" description="Tryptophan synthase beta chain-like PALP" evidence="1">
    <location>
        <begin position="6"/>
        <end position="295"/>
    </location>
</feature>
<dbReference type="AlphaFoldDB" id="A0A381Y4H7"/>
<sequence>MSKGVLDLVGNTPIIKLRNVMPDRGAEVWLKYEAGNPTGSYKDRVAMSVLNNAIRRHDVSPGDTIVEYTGGSTGSSLAFVSAALGLKFVAVFSDAFSRSKQLTMEAFGAEVIVEESYGKGITPELIERMKGRAMSLCDDANAYYVDQFGSSDVTVGYEPMGQEIADALGCDVDILCASVGTGGALMGTWQGLVKSGSKAGVVAFEPAQSPFLTTGKGGAHKVEGVGVGFEPPFLDRAVLNEIRTVDQELGFAMCRRLAKEEGIFCGGSTGLNVAGAIEIAKEMESGQRVVTLACDSGLKYLGGNIYI</sequence>
<dbReference type="SUPFAM" id="SSF53686">
    <property type="entry name" value="Tryptophan synthase beta subunit-like PLP-dependent enzymes"/>
    <property type="match status" value="1"/>
</dbReference>